<sequence>MTTTTRTIWRVNKTGALSGLERVDGDELAPPGPGEIRVKVKAIGLNFADVFSVLGLYGATPDCPFVPGLECCGIVEAIGESDPSLPEGAVVPTVAVGDSVMVVTRFGAYASAVNAPLHQCRPLPSGWTHEQGAAFLVQGLTAFYALRALGDVKKGQTVLVHSAAGGCGLFGLGICNALGATPIATVGSQTKVTAVLERFPDMDPDTIIVRDRRRFREQVAAAAAAAGSERGTCDVVMDAVMGDFFEGGWANLARGGRYVVYGAADLTPAGDLAWFNVLGWVKLGWKYLWRPRVDPTNLPGENKSVMGFNLIWMFDKIVELGGLLTDLDALRLPAPKVGESFDFDRLPDAIRTFQSGGTSGKVVVTLPED</sequence>
<dbReference type="GO" id="GO:0070402">
    <property type="term" value="F:NADPH binding"/>
    <property type="evidence" value="ECO:0007669"/>
    <property type="project" value="TreeGrafter"/>
</dbReference>
<accession>C1EDI6</accession>
<dbReference type="SUPFAM" id="SSF50129">
    <property type="entry name" value="GroES-like"/>
    <property type="match status" value="1"/>
</dbReference>
<evidence type="ECO:0000256" key="2">
    <source>
        <dbReference type="ARBA" id="ARBA00023002"/>
    </source>
</evidence>
<dbReference type="OrthoDB" id="3509362at2759"/>
<evidence type="ECO:0000313" key="5">
    <source>
        <dbReference type="Proteomes" id="UP000002009"/>
    </source>
</evidence>
<feature type="domain" description="Enoyl reductase (ER)" evidence="3">
    <location>
        <begin position="15"/>
        <end position="364"/>
    </location>
</feature>
<dbReference type="KEGG" id="mis:MICPUN_86593"/>
<dbReference type="GeneID" id="8247229"/>
<dbReference type="eggNOG" id="KOG1198">
    <property type="taxonomic scope" value="Eukaryota"/>
</dbReference>
<dbReference type="PANTHER" id="PTHR48106">
    <property type="entry name" value="QUINONE OXIDOREDUCTASE PIG3-RELATED"/>
    <property type="match status" value="1"/>
</dbReference>
<dbReference type="Gene3D" id="3.90.180.10">
    <property type="entry name" value="Medium-chain alcohol dehydrogenases, catalytic domain"/>
    <property type="match status" value="1"/>
</dbReference>
<evidence type="ECO:0000256" key="1">
    <source>
        <dbReference type="ARBA" id="ARBA00022857"/>
    </source>
</evidence>
<dbReference type="Proteomes" id="UP000002009">
    <property type="component" value="Chromosome 11"/>
</dbReference>
<protein>
    <recommendedName>
        <fullName evidence="3">Enoyl reductase (ER) domain-containing protein</fullName>
    </recommendedName>
</protein>
<dbReference type="SMART" id="SM00829">
    <property type="entry name" value="PKS_ER"/>
    <property type="match status" value="1"/>
</dbReference>
<dbReference type="InParanoid" id="C1EDI6"/>
<dbReference type="CDD" id="cd08275">
    <property type="entry name" value="MDR3"/>
    <property type="match status" value="1"/>
</dbReference>
<reference evidence="4 5" key="1">
    <citation type="journal article" date="2009" name="Science">
        <title>Green evolution and dynamic adaptations revealed by genomes of the marine picoeukaryotes Micromonas.</title>
        <authorList>
            <person name="Worden A.Z."/>
            <person name="Lee J.H."/>
            <person name="Mock T."/>
            <person name="Rouze P."/>
            <person name="Simmons M.P."/>
            <person name="Aerts A.L."/>
            <person name="Allen A.E."/>
            <person name="Cuvelier M.L."/>
            <person name="Derelle E."/>
            <person name="Everett M.V."/>
            <person name="Foulon E."/>
            <person name="Grimwood J."/>
            <person name="Gundlach H."/>
            <person name="Henrissat B."/>
            <person name="Napoli C."/>
            <person name="McDonald S.M."/>
            <person name="Parker M.S."/>
            <person name="Rombauts S."/>
            <person name="Salamov A."/>
            <person name="Von Dassow P."/>
            <person name="Badger J.H."/>
            <person name="Coutinho P.M."/>
            <person name="Demir E."/>
            <person name="Dubchak I."/>
            <person name="Gentemann C."/>
            <person name="Eikrem W."/>
            <person name="Gready J.E."/>
            <person name="John U."/>
            <person name="Lanier W."/>
            <person name="Lindquist E.A."/>
            <person name="Lucas S."/>
            <person name="Mayer K.F."/>
            <person name="Moreau H."/>
            <person name="Not F."/>
            <person name="Otillar R."/>
            <person name="Panaud O."/>
            <person name="Pangilinan J."/>
            <person name="Paulsen I."/>
            <person name="Piegu B."/>
            <person name="Poliakov A."/>
            <person name="Robbens S."/>
            <person name="Schmutz J."/>
            <person name="Toulza E."/>
            <person name="Wyss T."/>
            <person name="Zelensky A."/>
            <person name="Zhou K."/>
            <person name="Armbrust E.V."/>
            <person name="Bhattacharya D."/>
            <person name="Goodenough U.W."/>
            <person name="Van de Peer Y."/>
            <person name="Grigoriev I.V."/>
        </authorList>
    </citation>
    <scope>NUCLEOTIDE SEQUENCE [LARGE SCALE GENOMIC DNA]</scope>
    <source>
        <strain evidence="5">RCC299 / NOUM17</strain>
    </source>
</reference>
<dbReference type="InterPro" id="IPR013154">
    <property type="entry name" value="ADH-like_N"/>
</dbReference>
<proteinExistence type="predicted"/>
<dbReference type="InterPro" id="IPR036291">
    <property type="entry name" value="NAD(P)-bd_dom_sf"/>
</dbReference>
<dbReference type="EMBL" id="CP001330">
    <property type="protein sequence ID" value="ACO66369.1"/>
    <property type="molecule type" value="Genomic_DNA"/>
</dbReference>
<dbReference type="Pfam" id="PF13602">
    <property type="entry name" value="ADH_zinc_N_2"/>
    <property type="match status" value="1"/>
</dbReference>
<gene>
    <name evidence="4" type="ORF">MICPUN_86593</name>
</gene>
<dbReference type="SUPFAM" id="SSF51735">
    <property type="entry name" value="NAD(P)-binding Rossmann-fold domains"/>
    <property type="match status" value="1"/>
</dbReference>
<dbReference type="Pfam" id="PF08240">
    <property type="entry name" value="ADH_N"/>
    <property type="match status" value="1"/>
</dbReference>
<evidence type="ECO:0000259" key="3">
    <source>
        <dbReference type="SMART" id="SM00829"/>
    </source>
</evidence>
<dbReference type="GO" id="GO:0016651">
    <property type="term" value="F:oxidoreductase activity, acting on NAD(P)H"/>
    <property type="evidence" value="ECO:0007669"/>
    <property type="project" value="TreeGrafter"/>
</dbReference>
<dbReference type="InterPro" id="IPR011032">
    <property type="entry name" value="GroES-like_sf"/>
</dbReference>
<dbReference type="AlphaFoldDB" id="C1EDI6"/>
<dbReference type="OMA" id="RRIPDSW"/>
<dbReference type="STRING" id="296587.C1EDI6"/>
<dbReference type="PANTHER" id="PTHR48106:SF18">
    <property type="entry name" value="QUINONE OXIDOREDUCTASE PIG3"/>
    <property type="match status" value="1"/>
</dbReference>
<dbReference type="InterPro" id="IPR020843">
    <property type="entry name" value="ER"/>
</dbReference>
<keyword evidence="1" id="KW-0521">NADP</keyword>
<dbReference type="RefSeq" id="XP_002505111.1">
    <property type="nucleotide sequence ID" value="XM_002505065.1"/>
</dbReference>
<organism evidence="4 5">
    <name type="scientific">Micromonas commoda (strain RCC299 / NOUM17 / CCMP2709)</name>
    <name type="common">Picoplanktonic green alga</name>
    <dbReference type="NCBI Taxonomy" id="296587"/>
    <lineage>
        <taxon>Eukaryota</taxon>
        <taxon>Viridiplantae</taxon>
        <taxon>Chlorophyta</taxon>
        <taxon>Mamiellophyceae</taxon>
        <taxon>Mamiellales</taxon>
        <taxon>Mamiellaceae</taxon>
        <taxon>Micromonas</taxon>
    </lineage>
</organism>
<keyword evidence="2" id="KW-0560">Oxidoreductase</keyword>
<name>C1EDI6_MICCC</name>
<keyword evidence="5" id="KW-1185">Reference proteome</keyword>
<evidence type="ECO:0000313" key="4">
    <source>
        <dbReference type="EMBL" id="ACO66369.1"/>
    </source>
</evidence>